<comment type="caution">
    <text evidence="3">The sequence shown here is derived from an EMBL/GenBank/DDBJ whole genome shotgun (WGS) entry which is preliminary data.</text>
</comment>
<accession>A0A0E3BF36</accession>
<reference evidence="3 4" key="1">
    <citation type="submission" date="2013-09" db="EMBL/GenBank/DDBJ databases">
        <title>High correlation between genotypes and phenotypes of environmental bacteria Comamonas testosteroni strains.</title>
        <authorList>
            <person name="Liu L."/>
            <person name="Zhu W."/>
            <person name="Xia X."/>
            <person name="Xu B."/>
            <person name="Luo M."/>
            <person name="Wang G."/>
        </authorList>
    </citation>
    <scope>NUCLEOTIDE SEQUENCE [LARGE SCALE GENOMIC DNA]</scope>
    <source>
        <strain evidence="3 4">JL14</strain>
    </source>
</reference>
<keyword evidence="2" id="KW-0732">Signal</keyword>
<dbReference type="AlphaFoldDB" id="A0A0E3BF36"/>
<feature type="compositionally biased region" description="Polar residues" evidence="1">
    <location>
        <begin position="111"/>
        <end position="121"/>
    </location>
</feature>
<evidence type="ECO:0000313" key="4">
    <source>
        <dbReference type="Proteomes" id="UP000029567"/>
    </source>
</evidence>
<dbReference type="RefSeq" id="WP_052088268.1">
    <property type="nucleotide sequence ID" value="NZ_AWTN01000095.1"/>
</dbReference>
<organism evidence="3 4">
    <name type="scientific">Comamonas thiooxydans</name>
    <dbReference type="NCBI Taxonomy" id="363952"/>
    <lineage>
        <taxon>Bacteria</taxon>
        <taxon>Pseudomonadati</taxon>
        <taxon>Pseudomonadota</taxon>
        <taxon>Betaproteobacteria</taxon>
        <taxon>Burkholderiales</taxon>
        <taxon>Comamonadaceae</taxon>
        <taxon>Comamonas</taxon>
    </lineage>
</organism>
<gene>
    <name evidence="3" type="ORF">P245_15210</name>
</gene>
<sequence>MRTATIALTVACAFVMGACASSGVQVTEQQTSAFEKGKTTRQEVIAKLGKPTMQTNLGDGTKLVQYTYAEATVRPSTFIPFVGAFVGGADSRSSHVALKFDAQDKLIDVTSSESQMGTATGLSAGAIAPATDQPRRP</sequence>
<proteinExistence type="predicted"/>
<dbReference type="Proteomes" id="UP000029567">
    <property type="component" value="Unassembled WGS sequence"/>
</dbReference>
<dbReference type="EMBL" id="AWTN01000095">
    <property type="protein sequence ID" value="KGG90670.1"/>
    <property type="molecule type" value="Genomic_DNA"/>
</dbReference>
<evidence type="ECO:0000256" key="1">
    <source>
        <dbReference type="SAM" id="MobiDB-lite"/>
    </source>
</evidence>
<evidence type="ECO:0008006" key="5">
    <source>
        <dbReference type="Google" id="ProtNLM"/>
    </source>
</evidence>
<name>A0A0E3BF36_9BURK</name>
<feature type="region of interest" description="Disordered" evidence="1">
    <location>
        <begin position="111"/>
        <end position="137"/>
    </location>
</feature>
<dbReference type="PROSITE" id="PS51257">
    <property type="entry name" value="PROKAR_LIPOPROTEIN"/>
    <property type="match status" value="1"/>
</dbReference>
<feature type="signal peptide" evidence="2">
    <location>
        <begin position="1"/>
        <end position="20"/>
    </location>
</feature>
<protein>
    <recommendedName>
        <fullName evidence="5">Outer membrane protein assembly factor BamE</fullName>
    </recommendedName>
</protein>
<evidence type="ECO:0000256" key="2">
    <source>
        <dbReference type="SAM" id="SignalP"/>
    </source>
</evidence>
<feature type="chain" id="PRO_5002409112" description="Outer membrane protein assembly factor BamE" evidence="2">
    <location>
        <begin position="21"/>
        <end position="137"/>
    </location>
</feature>
<evidence type="ECO:0000313" key="3">
    <source>
        <dbReference type="EMBL" id="KGG90670.1"/>
    </source>
</evidence>